<protein>
    <submittedName>
        <fullName evidence="1">Unannotated protein</fullName>
    </submittedName>
</protein>
<sequence>MRSLAVLGVNGKVIGVPPSESDHPANVYPDSVGRLGAAVIAPPEINELGVTAEPLLES</sequence>
<dbReference type="EMBL" id="CAFBQG010000200">
    <property type="protein sequence ID" value="CAB5055039.1"/>
    <property type="molecule type" value="Genomic_DNA"/>
</dbReference>
<name>A0A6J7TLY6_9ZZZZ</name>
<proteinExistence type="predicted"/>
<organism evidence="1">
    <name type="scientific">freshwater metagenome</name>
    <dbReference type="NCBI Taxonomy" id="449393"/>
    <lineage>
        <taxon>unclassified sequences</taxon>
        <taxon>metagenomes</taxon>
        <taxon>ecological metagenomes</taxon>
    </lineage>
</organism>
<gene>
    <name evidence="1" type="ORF">UFOPK4301_01277</name>
</gene>
<evidence type="ECO:0000313" key="1">
    <source>
        <dbReference type="EMBL" id="CAB5055039.1"/>
    </source>
</evidence>
<dbReference type="AlphaFoldDB" id="A0A6J7TLY6"/>
<reference evidence="1" key="1">
    <citation type="submission" date="2020-05" db="EMBL/GenBank/DDBJ databases">
        <authorList>
            <person name="Chiriac C."/>
            <person name="Salcher M."/>
            <person name="Ghai R."/>
            <person name="Kavagutti S V."/>
        </authorList>
    </citation>
    <scope>NUCLEOTIDE SEQUENCE</scope>
</reference>
<accession>A0A6J7TLY6</accession>